<keyword evidence="2" id="KW-0479">Metal-binding</keyword>
<protein>
    <submittedName>
        <fullName evidence="6">Glutathione-dependent formaldehyde-activating, GFA</fullName>
    </submittedName>
</protein>
<organism evidence="6 7">
    <name type="scientific">Saccharophagus degradans (strain 2-40 / ATCC 43961 / DSM 17024)</name>
    <dbReference type="NCBI Taxonomy" id="203122"/>
    <lineage>
        <taxon>Bacteria</taxon>
        <taxon>Pseudomonadati</taxon>
        <taxon>Pseudomonadota</taxon>
        <taxon>Gammaproteobacteria</taxon>
        <taxon>Cellvibrionales</taxon>
        <taxon>Cellvibrionaceae</taxon>
        <taxon>Saccharophagus</taxon>
    </lineage>
</organism>
<dbReference type="OrthoDB" id="9786619at2"/>
<dbReference type="GO" id="GO:0016846">
    <property type="term" value="F:carbon-sulfur lyase activity"/>
    <property type="evidence" value="ECO:0007669"/>
    <property type="project" value="InterPro"/>
</dbReference>
<dbReference type="Gene3D" id="3.90.1590.10">
    <property type="entry name" value="glutathione-dependent formaldehyde- activating enzyme (gfa)"/>
    <property type="match status" value="1"/>
</dbReference>
<dbReference type="GeneID" id="98612391"/>
<dbReference type="Pfam" id="PF04828">
    <property type="entry name" value="GFA"/>
    <property type="match status" value="1"/>
</dbReference>
<reference evidence="6 7" key="1">
    <citation type="journal article" date="2008" name="PLoS Genet.">
        <title>Complete genome sequence of the complex carbohydrate-degrading marine bacterium, Saccharophagus degradans strain 2-40 T.</title>
        <authorList>
            <person name="Weiner R.M."/>
            <person name="Taylor L.E.II."/>
            <person name="Henrissat B."/>
            <person name="Hauser L."/>
            <person name="Land M."/>
            <person name="Coutinho P.M."/>
            <person name="Rancurel C."/>
            <person name="Saunders E.H."/>
            <person name="Longmire A.G."/>
            <person name="Zhang H."/>
            <person name="Bayer E.A."/>
            <person name="Gilbert H.J."/>
            <person name="Larimer F."/>
            <person name="Zhulin I.B."/>
            <person name="Ekborg N.A."/>
            <person name="Lamed R."/>
            <person name="Richardson P.M."/>
            <person name="Borovok I."/>
            <person name="Hutcheson S."/>
        </authorList>
    </citation>
    <scope>NUCLEOTIDE SEQUENCE [LARGE SCALE GENOMIC DNA]</scope>
    <source>
        <strain evidence="7">2-40 / ATCC 43961 / DSM 17024</strain>
    </source>
</reference>
<accession>Q21MW0</accession>
<evidence type="ECO:0000259" key="5">
    <source>
        <dbReference type="PROSITE" id="PS51891"/>
    </source>
</evidence>
<evidence type="ECO:0000256" key="4">
    <source>
        <dbReference type="ARBA" id="ARBA00023239"/>
    </source>
</evidence>
<evidence type="ECO:0000313" key="7">
    <source>
        <dbReference type="Proteomes" id="UP000001947"/>
    </source>
</evidence>
<sequence>MDNITYPIKGACQCGGVTYDLLEPPLLVAACHCKECQKLSTSAFSITAMVNASSVKFSGLMKDWSRSADSGNISAAKFCPSCGNRIYHYNPDEPDKIKLKPCNLSDTRIIKPTVHVWVSEKQDWFNIPEGVKTFDKQPQ</sequence>
<evidence type="ECO:0000256" key="1">
    <source>
        <dbReference type="ARBA" id="ARBA00005495"/>
    </source>
</evidence>
<evidence type="ECO:0000256" key="3">
    <source>
        <dbReference type="ARBA" id="ARBA00022833"/>
    </source>
</evidence>
<keyword evidence="3" id="KW-0862">Zinc</keyword>
<proteinExistence type="inferred from homology"/>
<dbReference type="EMBL" id="CP000282">
    <property type="protein sequence ID" value="ABD79969.1"/>
    <property type="molecule type" value="Genomic_DNA"/>
</dbReference>
<keyword evidence="7" id="KW-1185">Reference proteome</keyword>
<dbReference type="PANTHER" id="PTHR33337">
    <property type="entry name" value="GFA DOMAIN-CONTAINING PROTEIN"/>
    <property type="match status" value="1"/>
</dbReference>
<comment type="similarity">
    <text evidence="1">Belongs to the Gfa family.</text>
</comment>
<dbReference type="AlphaFoldDB" id="Q21MW0"/>
<dbReference type="eggNOG" id="COG3791">
    <property type="taxonomic scope" value="Bacteria"/>
</dbReference>
<dbReference type="HOGENOM" id="CLU_055491_3_6_6"/>
<dbReference type="GO" id="GO:0046872">
    <property type="term" value="F:metal ion binding"/>
    <property type="evidence" value="ECO:0007669"/>
    <property type="project" value="UniProtKB-KW"/>
</dbReference>
<dbReference type="STRING" id="203122.Sde_0707"/>
<evidence type="ECO:0000256" key="2">
    <source>
        <dbReference type="ARBA" id="ARBA00022723"/>
    </source>
</evidence>
<dbReference type="Proteomes" id="UP000001947">
    <property type="component" value="Chromosome"/>
</dbReference>
<dbReference type="PROSITE" id="PS51891">
    <property type="entry name" value="CENP_V_GFA"/>
    <property type="match status" value="1"/>
</dbReference>
<dbReference type="PANTHER" id="PTHR33337:SF40">
    <property type="entry name" value="CENP-V_GFA DOMAIN-CONTAINING PROTEIN-RELATED"/>
    <property type="match status" value="1"/>
</dbReference>
<dbReference type="InterPro" id="IPR011057">
    <property type="entry name" value="Mss4-like_sf"/>
</dbReference>
<evidence type="ECO:0000313" key="6">
    <source>
        <dbReference type="EMBL" id="ABD79969.1"/>
    </source>
</evidence>
<gene>
    <name evidence="6" type="ordered locus">Sde_0707</name>
</gene>
<dbReference type="RefSeq" id="WP_011467190.1">
    <property type="nucleotide sequence ID" value="NC_007912.1"/>
</dbReference>
<dbReference type="SUPFAM" id="SSF51316">
    <property type="entry name" value="Mss4-like"/>
    <property type="match status" value="1"/>
</dbReference>
<keyword evidence="4" id="KW-0456">Lyase</keyword>
<dbReference type="KEGG" id="sde:Sde_0707"/>
<dbReference type="InterPro" id="IPR006913">
    <property type="entry name" value="CENP-V/GFA"/>
</dbReference>
<feature type="domain" description="CENP-V/GFA" evidence="5">
    <location>
        <begin position="8"/>
        <end position="135"/>
    </location>
</feature>
<name>Q21MW0_SACD2</name>